<dbReference type="Gene3D" id="3.10.450.50">
    <property type="match status" value="1"/>
</dbReference>
<dbReference type="SUPFAM" id="SSF54427">
    <property type="entry name" value="NTF2-like"/>
    <property type="match status" value="1"/>
</dbReference>
<comment type="caution">
    <text evidence="3">The sequence shown here is derived from an EMBL/GenBank/DDBJ whole genome shotgun (WGS) entry which is preliminary data.</text>
</comment>
<dbReference type="EMBL" id="JAQQWE010000003">
    <property type="protein sequence ID" value="KAK7959796.1"/>
    <property type="molecule type" value="Genomic_DNA"/>
</dbReference>
<sequence>MQFTPAFIAAVASIPMSLAATTYGTAALEPGLYEAIHQRENVLAYTLDTKQYARLGESMTNDIVYDSRPLGPGYGGLSVGLQQTTDNIRAAFAGVKVAHHVSNAIIVPRKDGLAANVTTYIVYSHWDPAALHDIKKTFRIYERCDDYFVVDKADGHWKLKYSLVTNLAPQVEMPYFG</sequence>
<organism evidence="3 4">
    <name type="scientific">Apiospora aurea</name>
    <dbReference type="NCBI Taxonomy" id="335848"/>
    <lineage>
        <taxon>Eukaryota</taxon>
        <taxon>Fungi</taxon>
        <taxon>Dikarya</taxon>
        <taxon>Ascomycota</taxon>
        <taxon>Pezizomycotina</taxon>
        <taxon>Sordariomycetes</taxon>
        <taxon>Xylariomycetidae</taxon>
        <taxon>Amphisphaeriales</taxon>
        <taxon>Apiosporaceae</taxon>
        <taxon>Apiospora</taxon>
    </lineage>
</organism>
<dbReference type="GeneID" id="92073934"/>
<reference evidence="3 4" key="1">
    <citation type="submission" date="2023-01" db="EMBL/GenBank/DDBJ databases">
        <title>Analysis of 21 Apiospora genomes using comparative genomics revels a genus with tremendous synthesis potential of carbohydrate active enzymes and secondary metabolites.</title>
        <authorList>
            <person name="Sorensen T."/>
        </authorList>
    </citation>
    <scope>NUCLEOTIDE SEQUENCE [LARGE SCALE GENOMIC DNA]</scope>
    <source>
        <strain evidence="3 4">CBS 24483</strain>
    </source>
</reference>
<evidence type="ECO:0000313" key="4">
    <source>
        <dbReference type="Proteomes" id="UP001391051"/>
    </source>
</evidence>
<dbReference type="RefSeq" id="XP_066703499.1">
    <property type="nucleotide sequence ID" value="XM_066840872.1"/>
</dbReference>
<proteinExistence type="predicted"/>
<feature type="signal peptide" evidence="1">
    <location>
        <begin position="1"/>
        <end position="19"/>
    </location>
</feature>
<dbReference type="Pfam" id="PF13577">
    <property type="entry name" value="SnoaL_4"/>
    <property type="match status" value="1"/>
</dbReference>
<feature type="chain" id="PRO_5046894079" description="SnoaL-like domain-containing protein" evidence="1">
    <location>
        <begin position="20"/>
        <end position="177"/>
    </location>
</feature>
<keyword evidence="1" id="KW-0732">Signal</keyword>
<evidence type="ECO:0000259" key="2">
    <source>
        <dbReference type="Pfam" id="PF13577"/>
    </source>
</evidence>
<accession>A0ABR1QN74</accession>
<evidence type="ECO:0000256" key="1">
    <source>
        <dbReference type="SAM" id="SignalP"/>
    </source>
</evidence>
<dbReference type="InterPro" id="IPR032710">
    <property type="entry name" value="NTF2-like_dom_sf"/>
</dbReference>
<protein>
    <recommendedName>
        <fullName evidence="2">SnoaL-like domain-containing protein</fullName>
    </recommendedName>
</protein>
<dbReference type="InterPro" id="IPR037401">
    <property type="entry name" value="SnoaL-like"/>
</dbReference>
<evidence type="ECO:0000313" key="3">
    <source>
        <dbReference type="EMBL" id="KAK7959796.1"/>
    </source>
</evidence>
<keyword evidence="4" id="KW-1185">Reference proteome</keyword>
<gene>
    <name evidence="3" type="ORF">PG986_004650</name>
</gene>
<dbReference type="Proteomes" id="UP001391051">
    <property type="component" value="Unassembled WGS sequence"/>
</dbReference>
<feature type="domain" description="SnoaL-like" evidence="2">
    <location>
        <begin position="33"/>
        <end position="160"/>
    </location>
</feature>
<name>A0ABR1QN74_9PEZI</name>